<dbReference type="InterPro" id="IPR012674">
    <property type="entry name" value="Calycin"/>
</dbReference>
<keyword evidence="4" id="KW-0449">Lipoprotein</keyword>
<dbReference type="AlphaFoldDB" id="A0A226ETN7"/>
<accession>A0A226ETN7</accession>
<keyword evidence="2" id="KW-0732">Signal</keyword>
<dbReference type="InterPro" id="IPR022272">
    <property type="entry name" value="Lipocalin_CS"/>
</dbReference>
<reference evidence="4 5" key="1">
    <citation type="submission" date="2015-12" db="EMBL/GenBank/DDBJ databases">
        <title>The genome of Folsomia candida.</title>
        <authorList>
            <person name="Faddeeva A."/>
            <person name="Derks M.F."/>
            <person name="Anvar Y."/>
            <person name="Smit S."/>
            <person name="Van Straalen N."/>
            <person name="Roelofs D."/>
        </authorList>
    </citation>
    <scope>NUCLEOTIDE SEQUENCE [LARGE SCALE GENOMIC DNA]</scope>
    <source>
        <strain evidence="4 5">VU population</strain>
        <tissue evidence="4">Whole body</tissue>
    </source>
</reference>
<feature type="chain" id="PRO_5012895158" evidence="2">
    <location>
        <begin position="24"/>
        <end position="237"/>
    </location>
</feature>
<evidence type="ECO:0000259" key="3">
    <source>
        <dbReference type="Pfam" id="PF08212"/>
    </source>
</evidence>
<dbReference type="GO" id="GO:0031409">
    <property type="term" value="F:pigment binding"/>
    <property type="evidence" value="ECO:0007669"/>
    <property type="project" value="InterPro"/>
</dbReference>
<dbReference type="InterPro" id="IPR003057">
    <property type="entry name" value="Invtbrt_color"/>
</dbReference>
<comment type="caution">
    <text evidence="4">The sequence shown here is derived from an EMBL/GenBank/DDBJ whole genome shotgun (WGS) entry which is preliminary data.</text>
</comment>
<gene>
    <name evidence="4" type="ORF">Fcan01_04551</name>
</gene>
<dbReference type="Proteomes" id="UP000198287">
    <property type="component" value="Unassembled WGS sequence"/>
</dbReference>
<dbReference type="Gene3D" id="2.40.128.20">
    <property type="match status" value="1"/>
</dbReference>
<dbReference type="PRINTS" id="PR01273">
    <property type="entry name" value="INVTBRTCOLOR"/>
</dbReference>
<dbReference type="PROSITE" id="PS00213">
    <property type="entry name" value="LIPOCALIN"/>
    <property type="match status" value="1"/>
</dbReference>
<dbReference type="PANTHER" id="PTHR10612:SF34">
    <property type="entry name" value="APOLIPOPROTEIN D"/>
    <property type="match status" value="1"/>
</dbReference>
<dbReference type="SUPFAM" id="SSF50814">
    <property type="entry name" value="Lipocalins"/>
    <property type="match status" value="1"/>
</dbReference>
<dbReference type="GO" id="GO:0006629">
    <property type="term" value="P:lipid metabolic process"/>
    <property type="evidence" value="ECO:0007669"/>
    <property type="project" value="TreeGrafter"/>
</dbReference>
<dbReference type="OMA" id="YEIERYY"/>
<keyword evidence="5" id="KW-1185">Reference proteome</keyword>
<proteinExistence type="predicted"/>
<sequence length="237" mass="27017">MNLQMVKEVVLLILVGISTTIMGQVLMEGSCPPIPVMKNFSPDKFLGTWYEIERYYSDYQVNTKCNKIDFTYNPDGRIGILTSAIQEKSGMPKVSYGLANFEYGESARMTLSMTPTPGSPTHLEFGYWILDTDYESYAVVYSCDDFCRGRQHSKSIWVLGRTALLPQQVIHRIYDKIKVLGLDPKRLIKVDQHQCVNVAVSVRSENSVVSNSFDRNSARKFLASLTNIFGRKKYNYF</sequence>
<feature type="domain" description="Lipocalin/cytosolic fatty-acid binding" evidence="3">
    <location>
        <begin position="43"/>
        <end position="192"/>
    </location>
</feature>
<evidence type="ECO:0000313" key="5">
    <source>
        <dbReference type="Proteomes" id="UP000198287"/>
    </source>
</evidence>
<name>A0A226ETN7_FOLCA</name>
<evidence type="ECO:0000256" key="2">
    <source>
        <dbReference type="SAM" id="SignalP"/>
    </source>
</evidence>
<dbReference type="PRINTS" id="PR00179">
    <property type="entry name" value="LIPOCALIN"/>
</dbReference>
<evidence type="ECO:0000256" key="1">
    <source>
        <dbReference type="ARBA" id="ARBA00023157"/>
    </source>
</evidence>
<dbReference type="GO" id="GO:0000302">
    <property type="term" value="P:response to reactive oxygen species"/>
    <property type="evidence" value="ECO:0007669"/>
    <property type="project" value="TreeGrafter"/>
</dbReference>
<dbReference type="OrthoDB" id="565904at2759"/>
<feature type="signal peptide" evidence="2">
    <location>
        <begin position="1"/>
        <end position="23"/>
    </location>
</feature>
<keyword evidence="1" id="KW-1015">Disulfide bond</keyword>
<dbReference type="PANTHER" id="PTHR10612">
    <property type="entry name" value="APOLIPOPROTEIN D"/>
    <property type="match status" value="1"/>
</dbReference>
<organism evidence="4 5">
    <name type="scientific">Folsomia candida</name>
    <name type="common">Springtail</name>
    <dbReference type="NCBI Taxonomy" id="158441"/>
    <lineage>
        <taxon>Eukaryota</taxon>
        <taxon>Metazoa</taxon>
        <taxon>Ecdysozoa</taxon>
        <taxon>Arthropoda</taxon>
        <taxon>Hexapoda</taxon>
        <taxon>Collembola</taxon>
        <taxon>Entomobryomorpha</taxon>
        <taxon>Isotomoidea</taxon>
        <taxon>Isotomidae</taxon>
        <taxon>Proisotominae</taxon>
        <taxon>Folsomia</taxon>
    </lineage>
</organism>
<dbReference type="EMBL" id="LNIX01000002">
    <property type="protein sequence ID" value="OXA60985.1"/>
    <property type="molecule type" value="Genomic_DNA"/>
</dbReference>
<evidence type="ECO:0000313" key="4">
    <source>
        <dbReference type="EMBL" id="OXA60985.1"/>
    </source>
</evidence>
<dbReference type="Pfam" id="PF08212">
    <property type="entry name" value="Lipocalin_2"/>
    <property type="match status" value="1"/>
</dbReference>
<dbReference type="GO" id="GO:0005737">
    <property type="term" value="C:cytoplasm"/>
    <property type="evidence" value="ECO:0007669"/>
    <property type="project" value="TreeGrafter"/>
</dbReference>
<protein>
    <submittedName>
        <fullName evidence="4">Apolipoprotein D</fullName>
    </submittedName>
</protein>
<dbReference type="InterPro" id="IPR000566">
    <property type="entry name" value="Lipocln_cytosolic_FA-bd_dom"/>
</dbReference>